<dbReference type="VEuPathDB" id="FungiDB:EYZ11_006926"/>
<comment type="caution">
    <text evidence="1">The sequence shown here is derived from an EMBL/GenBank/DDBJ whole genome shotgun (WGS) entry which is preliminary data.</text>
</comment>
<reference evidence="1 2" key="1">
    <citation type="submission" date="2019-03" db="EMBL/GenBank/DDBJ databases">
        <title>The genome sequence of a newly discovered highly antifungal drug resistant Aspergillus species, Aspergillus tanneri NIH 1004.</title>
        <authorList>
            <person name="Mounaud S."/>
            <person name="Singh I."/>
            <person name="Joardar V."/>
            <person name="Pakala S."/>
            <person name="Pakala S."/>
            <person name="Venepally P."/>
            <person name="Hoover J."/>
            <person name="Nierman W."/>
            <person name="Chung J."/>
            <person name="Losada L."/>
        </authorList>
    </citation>
    <scope>NUCLEOTIDE SEQUENCE [LARGE SCALE GENOMIC DNA]</scope>
    <source>
        <strain evidence="1 2">NIH1004</strain>
    </source>
</reference>
<proteinExistence type="predicted"/>
<keyword evidence="2" id="KW-1185">Reference proteome</keyword>
<dbReference type="AlphaFoldDB" id="A0A4S3JE69"/>
<evidence type="ECO:0000313" key="2">
    <source>
        <dbReference type="Proteomes" id="UP000308092"/>
    </source>
</evidence>
<accession>A0A4S3JE69</accession>
<protein>
    <submittedName>
        <fullName evidence="1">Uncharacterized protein</fullName>
    </submittedName>
</protein>
<dbReference type="Proteomes" id="UP000308092">
    <property type="component" value="Unassembled WGS sequence"/>
</dbReference>
<organism evidence="1 2">
    <name type="scientific">Aspergillus tanneri</name>
    <dbReference type="NCBI Taxonomy" id="1220188"/>
    <lineage>
        <taxon>Eukaryota</taxon>
        <taxon>Fungi</taxon>
        <taxon>Dikarya</taxon>
        <taxon>Ascomycota</taxon>
        <taxon>Pezizomycotina</taxon>
        <taxon>Eurotiomycetes</taxon>
        <taxon>Eurotiomycetidae</taxon>
        <taxon>Eurotiales</taxon>
        <taxon>Aspergillaceae</taxon>
        <taxon>Aspergillus</taxon>
        <taxon>Aspergillus subgen. Circumdati</taxon>
    </lineage>
</organism>
<evidence type="ECO:0000313" key="1">
    <source>
        <dbReference type="EMBL" id="THC93573.1"/>
    </source>
</evidence>
<dbReference type="EMBL" id="SOSA01000256">
    <property type="protein sequence ID" value="THC93573.1"/>
    <property type="molecule type" value="Genomic_DNA"/>
</dbReference>
<name>A0A4S3JE69_9EURO</name>
<gene>
    <name evidence="1" type="ORF">EYZ11_006926</name>
</gene>
<sequence length="139" mass="15833">MPLTQEDLSQSFGNTVSRIRDILSQRRVTIGEEKPGEAWLYGGKELEKEIKELKDEIKKKGHIVLQCNVFHFVRSAQIVQNTQNPKPTYYLLIPVNGTPTYRPGERLLPGKAYYTDELPLLSCENWDIIMAALSKGNLT</sequence>